<sequence length="312" mass="31243">MWWLLAWNTVLGLGHLISLLGEQSRIARSRSGSGGRSLDSLFGIYTFAGSLGQALAPALLAVVGGSAVLPATGPLFGWYLAAAVGVLAATAVMVARPRGGRAGRTGGEPGVVRGPDGGTAPAPRLRDALAGNPAARRPLVSSIGVSMMVLCAIDLLQVYLPALAVERGVPVAAVGALLTLRAVATMASRLVLGRLVLRLGRPRLILWATAAGALAVAAVAVPLPVWALGAVLAVAGYALGIVQPLTMTVVSLFAPPGTRLAARITANRLGQTAIPPAVGLLAGTLGAAGVFAATGLALGAAAGAWKAVQPRR</sequence>
<reference evidence="8 9" key="1">
    <citation type="submission" date="2024-05" db="EMBL/GenBank/DDBJ databases">
        <title>Sinomonas sp. nov., isolated from a waste landfill.</title>
        <authorList>
            <person name="Zhao Y."/>
        </authorList>
    </citation>
    <scope>NUCLEOTIDE SEQUENCE [LARGE SCALE GENOMIC DNA]</scope>
    <source>
        <strain evidence="8 9">CCTCC AB2014300</strain>
    </source>
</reference>
<keyword evidence="4 6" id="KW-0472">Membrane</keyword>
<feature type="transmembrane region" description="Helical" evidence="6">
    <location>
        <begin position="204"/>
        <end position="228"/>
    </location>
</feature>
<dbReference type="InterPro" id="IPR011701">
    <property type="entry name" value="MFS"/>
</dbReference>
<dbReference type="Proteomes" id="UP001422074">
    <property type="component" value="Unassembled WGS sequence"/>
</dbReference>
<evidence type="ECO:0000256" key="6">
    <source>
        <dbReference type="SAM" id="Phobius"/>
    </source>
</evidence>
<dbReference type="PANTHER" id="PTHR23526">
    <property type="entry name" value="INTEGRAL MEMBRANE TRANSPORT PROTEIN-RELATED"/>
    <property type="match status" value="1"/>
</dbReference>
<keyword evidence="9" id="KW-1185">Reference proteome</keyword>
<protein>
    <submittedName>
        <fullName evidence="8">MFS transporter</fullName>
    </submittedName>
</protein>
<dbReference type="PANTHER" id="PTHR23526:SF4">
    <property type="entry name" value="INTEGRAL MEMBRANE TRANSPORT PROTEIN"/>
    <property type="match status" value="1"/>
</dbReference>
<feature type="transmembrane region" description="Helical" evidence="6">
    <location>
        <begin position="6"/>
        <end position="21"/>
    </location>
</feature>
<feature type="transmembrane region" description="Helical" evidence="6">
    <location>
        <begin position="139"/>
        <end position="160"/>
    </location>
</feature>
<evidence type="ECO:0000256" key="4">
    <source>
        <dbReference type="ARBA" id="ARBA00023136"/>
    </source>
</evidence>
<accession>A0ABU9X1D9</accession>
<dbReference type="InterPro" id="IPR020846">
    <property type="entry name" value="MFS_dom"/>
</dbReference>
<dbReference type="Pfam" id="PF07690">
    <property type="entry name" value="MFS_1"/>
    <property type="match status" value="1"/>
</dbReference>
<dbReference type="SUPFAM" id="SSF103473">
    <property type="entry name" value="MFS general substrate transporter"/>
    <property type="match status" value="1"/>
</dbReference>
<evidence type="ECO:0000313" key="9">
    <source>
        <dbReference type="Proteomes" id="UP001422074"/>
    </source>
</evidence>
<gene>
    <name evidence="8" type="ORF">ABCQ75_12115</name>
</gene>
<evidence type="ECO:0000256" key="2">
    <source>
        <dbReference type="ARBA" id="ARBA00022692"/>
    </source>
</evidence>
<feature type="transmembrane region" description="Helical" evidence="6">
    <location>
        <begin position="76"/>
        <end position="95"/>
    </location>
</feature>
<dbReference type="InterPro" id="IPR036259">
    <property type="entry name" value="MFS_trans_sf"/>
</dbReference>
<keyword evidence="3 6" id="KW-1133">Transmembrane helix</keyword>
<dbReference type="RefSeq" id="WP_345885629.1">
    <property type="nucleotide sequence ID" value="NZ_JBDFRB010000011.1"/>
</dbReference>
<comment type="subcellular location">
    <subcellularLocation>
        <location evidence="1">Cell membrane</location>
        <topology evidence="1">Multi-pass membrane protein</topology>
    </subcellularLocation>
</comment>
<feature type="compositionally biased region" description="Gly residues" evidence="5">
    <location>
        <begin position="100"/>
        <end position="109"/>
    </location>
</feature>
<feature type="domain" description="Major facilitator superfamily (MFS) profile" evidence="7">
    <location>
        <begin position="137"/>
        <end position="312"/>
    </location>
</feature>
<feature type="transmembrane region" description="Helical" evidence="6">
    <location>
        <begin position="42"/>
        <end position="64"/>
    </location>
</feature>
<evidence type="ECO:0000259" key="7">
    <source>
        <dbReference type="PROSITE" id="PS50850"/>
    </source>
</evidence>
<feature type="region of interest" description="Disordered" evidence="5">
    <location>
        <begin position="99"/>
        <end position="118"/>
    </location>
</feature>
<dbReference type="PROSITE" id="PS50850">
    <property type="entry name" value="MFS"/>
    <property type="match status" value="1"/>
</dbReference>
<organism evidence="8 9">
    <name type="scientific">Sinomonas halotolerans</name>
    <dbReference type="NCBI Taxonomy" id="1644133"/>
    <lineage>
        <taxon>Bacteria</taxon>
        <taxon>Bacillati</taxon>
        <taxon>Actinomycetota</taxon>
        <taxon>Actinomycetes</taxon>
        <taxon>Micrococcales</taxon>
        <taxon>Micrococcaceae</taxon>
        <taxon>Sinomonas</taxon>
    </lineage>
</organism>
<proteinExistence type="predicted"/>
<evidence type="ECO:0000256" key="1">
    <source>
        <dbReference type="ARBA" id="ARBA00004651"/>
    </source>
</evidence>
<comment type="caution">
    <text evidence="8">The sequence shown here is derived from an EMBL/GenBank/DDBJ whole genome shotgun (WGS) entry which is preliminary data.</text>
</comment>
<dbReference type="Gene3D" id="1.20.1250.20">
    <property type="entry name" value="MFS general substrate transporter like domains"/>
    <property type="match status" value="1"/>
</dbReference>
<evidence type="ECO:0000313" key="8">
    <source>
        <dbReference type="EMBL" id="MEN2745274.1"/>
    </source>
</evidence>
<dbReference type="EMBL" id="JBDFRB010000011">
    <property type="protein sequence ID" value="MEN2745274.1"/>
    <property type="molecule type" value="Genomic_DNA"/>
</dbReference>
<dbReference type="InterPro" id="IPR052528">
    <property type="entry name" value="Sugar_transport-like"/>
</dbReference>
<feature type="transmembrane region" description="Helical" evidence="6">
    <location>
        <begin position="234"/>
        <end position="256"/>
    </location>
</feature>
<evidence type="ECO:0000256" key="3">
    <source>
        <dbReference type="ARBA" id="ARBA00022989"/>
    </source>
</evidence>
<keyword evidence="2 6" id="KW-0812">Transmembrane</keyword>
<evidence type="ECO:0000256" key="5">
    <source>
        <dbReference type="SAM" id="MobiDB-lite"/>
    </source>
</evidence>
<feature type="transmembrane region" description="Helical" evidence="6">
    <location>
        <begin position="277"/>
        <end position="305"/>
    </location>
</feature>
<feature type="transmembrane region" description="Helical" evidence="6">
    <location>
        <begin position="172"/>
        <end position="192"/>
    </location>
</feature>
<name>A0ABU9X1D9_9MICC</name>